<name>A0A822XHT9_NELNU</name>
<dbReference type="PANTHER" id="PTHR13198:SF4">
    <property type="entry name" value="E3 UBIQUITIN-PROTEIN LIGASE RNF25"/>
    <property type="match status" value="1"/>
</dbReference>
<dbReference type="Proteomes" id="UP000607653">
    <property type="component" value="Unassembled WGS sequence"/>
</dbReference>
<evidence type="ECO:0000256" key="1">
    <source>
        <dbReference type="SAM" id="MobiDB-lite"/>
    </source>
</evidence>
<feature type="compositionally biased region" description="Basic and acidic residues" evidence="1">
    <location>
        <begin position="151"/>
        <end position="164"/>
    </location>
</feature>
<organism evidence="3 4">
    <name type="scientific">Nelumbo nucifera</name>
    <name type="common">Sacred lotus</name>
    <dbReference type="NCBI Taxonomy" id="4432"/>
    <lineage>
        <taxon>Eukaryota</taxon>
        <taxon>Viridiplantae</taxon>
        <taxon>Streptophyta</taxon>
        <taxon>Embryophyta</taxon>
        <taxon>Tracheophyta</taxon>
        <taxon>Spermatophyta</taxon>
        <taxon>Magnoliopsida</taxon>
        <taxon>Proteales</taxon>
        <taxon>Nelumbonaceae</taxon>
        <taxon>Nelumbo</taxon>
    </lineage>
</organism>
<feature type="compositionally biased region" description="Basic residues" evidence="1">
    <location>
        <begin position="137"/>
        <end position="150"/>
    </location>
</feature>
<protein>
    <submittedName>
        <fullName evidence="3">Uncharacterized protein</fullName>
    </submittedName>
</protein>
<proteinExistence type="predicted"/>
<reference evidence="3 4" key="1">
    <citation type="journal article" date="2020" name="Mol. Biol. Evol.">
        <title>Distinct Expression and Methylation Patterns for Genes with Different Fates following a Single Whole-Genome Duplication in Flowering Plants.</title>
        <authorList>
            <person name="Shi T."/>
            <person name="Rahmani R.S."/>
            <person name="Gugger P.F."/>
            <person name="Wang M."/>
            <person name="Li H."/>
            <person name="Zhang Y."/>
            <person name="Li Z."/>
            <person name="Wang Q."/>
            <person name="Van de Peer Y."/>
            <person name="Marchal K."/>
            <person name="Chen J."/>
        </authorList>
    </citation>
    <scope>NUCLEOTIDE SEQUENCE [LARGE SCALE GENOMIC DNA]</scope>
    <source>
        <tissue evidence="3">Leaf</tissue>
    </source>
</reference>
<sequence length="164" mass="18769">MPPSSQFCLLHSMVPISWSRFMFLLFVLTITFLFLFQVFEESEANDDELLKSDAENIRRQKFEAILKLQQENSGLIEPKRNEVLLPGMFLPESVRPPTTSTEAAVDPQPTDPTCTSKPETISSDSSNKPSTSEHKNFAMRKKSRARNPKKQIKEWVKKEHVTGE</sequence>
<dbReference type="PANTHER" id="PTHR13198">
    <property type="entry name" value="RING FINGER PROTEIN 25"/>
    <property type="match status" value="1"/>
</dbReference>
<comment type="caution">
    <text evidence="3">The sequence shown here is derived from an EMBL/GenBank/DDBJ whole genome shotgun (WGS) entry which is preliminary data.</text>
</comment>
<gene>
    <name evidence="3" type="ORF">HUJ06_019838</name>
</gene>
<dbReference type="InterPro" id="IPR039133">
    <property type="entry name" value="RNF25"/>
</dbReference>
<keyword evidence="2" id="KW-0472">Membrane</keyword>
<keyword evidence="2" id="KW-1133">Transmembrane helix</keyword>
<evidence type="ECO:0000256" key="2">
    <source>
        <dbReference type="SAM" id="Phobius"/>
    </source>
</evidence>
<dbReference type="EMBL" id="DUZY01000001">
    <property type="protein sequence ID" value="DAD18375.1"/>
    <property type="molecule type" value="Genomic_DNA"/>
</dbReference>
<feature type="region of interest" description="Disordered" evidence="1">
    <location>
        <begin position="90"/>
        <end position="164"/>
    </location>
</feature>
<dbReference type="GO" id="GO:0061630">
    <property type="term" value="F:ubiquitin protein ligase activity"/>
    <property type="evidence" value="ECO:0007669"/>
    <property type="project" value="InterPro"/>
</dbReference>
<feature type="transmembrane region" description="Helical" evidence="2">
    <location>
        <begin position="21"/>
        <end position="39"/>
    </location>
</feature>
<feature type="compositionally biased region" description="Polar residues" evidence="1">
    <location>
        <begin position="111"/>
        <end position="130"/>
    </location>
</feature>
<accession>A0A822XHT9</accession>
<keyword evidence="4" id="KW-1185">Reference proteome</keyword>
<evidence type="ECO:0000313" key="4">
    <source>
        <dbReference type="Proteomes" id="UP000607653"/>
    </source>
</evidence>
<evidence type="ECO:0000313" key="3">
    <source>
        <dbReference type="EMBL" id="DAD18375.1"/>
    </source>
</evidence>
<keyword evidence="2" id="KW-0812">Transmembrane</keyword>
<dbReference type="AlphaFoldDB" id="A0A822XHT9"/>